<feature type="non-terminal residue" evidence="1">
    <location>
        <position position="108"/>
    </location>
</feature>
<name>A0AAW0B5X7_9AGAR</name>
<gene>
    <name evidence="1" type="ORF">R3P38DRAFT_2357399</name>
</gene>
<accession>A0AAW0B5X7</accession>
<protein>
    <submittedName>
        <fullName evidence="1">Uncharacterized protein</fullName>
    </submittedName>
</protein>
<dbReference type="Proteomes" id="UP001362999">
    <property type="component" value="Unassembled WGS sequence"/>
</dbReference>
<organism evidence="1 2">
    <name type="scientific">Favolaschia claudopus</name>
    <dbReference type="NCBI Taxonomy" id="2862362"/>
    <lineage>
        <taxon>Eukaryota</taxon>
        <taxon>Fungi</taxon>
        <taxon>Dikarya</taxon>
        <taxon>Basidiomycota</taxon>
        <taxon>Agaricomycotina</taxon>
        <taxon>Agaricomycetes</taxon>
        <taxon>Agaricomycetidae</taxon>
        <taxon>Agaricales</taxon>
        <taxon>Marasmiineae</taxon>
        <taxon>Mycenaceae</taxon>
        <taxon>Favolaschia</taxon>
    </lineage>
</organism>
<proteinExistence type="predicted"/>
<evidence type="ECO:0000313" key="2">
    <source>
        <dbReference type="Proteomes" id="UP001362999"/>
    </source>
</evidence>
<sequence length="108" mass="11956">MSRRTVSRAVLEGGVAAKIQIAYEIEIKVRVSISADSTSNRGINIESSHIALRAPDYKAGSLHVDASSTPRVRFFGVEKTLDHLSAESVKAWQRRIEESMNLFNESPL</sequence>
<evidence type="ECO:0000313" key="1">
    <source>
        <dbReference type="EMBL" id="KAK7020965.1"/>
    </source>
</evidence>
<comment type="caution">
    <text evidence="1">The sequence shown here is derived from an EMBL/GenBank/DDBJ whole genome shotgun (WGS) entry which is preliminary data.</text>
</comment>
<reference evidence="1 2" key="1">
    <citation type="journal article" date="2024" name="J Genomics">
        <title>Draft genome sequencing and assembly of Favolaschia claudopus CIRM-BRFM 2984 isolated from oak limbs.</title>
        <authorList>
            <person name="Navarro D."/>
            <person name="Drula E."/>
            <person name="Chaduli D."/>
            <person name="Cazenave R."/>
            <person name="Ahrendt S."/>
            <person name="Wang J."/>
            <person name="Lipzen A."/>
            <person name="Daum C."/>
            <person name="Barry K."/>
            <person name="Grigoriev I.V."/>
            <person name="Favel A."/>
            <person name="Rosso M.N."/>
            <person name="Martin F."/>
        </authorList>
    </citation>
    <scope>NUCLEOTIDE SEQUENCE [LARGE SCALE GENOMIC DNA]</scope>
    <source>
        <strain evidence="1 2">CIRM-BRFM 2984</strain>
    </source>
</reference>
<keyword evidence="2" id="KW-1185">Reference proteome</keyword>
<dbReference type="EMBL" id="JAWWNJ010000040">
    <property type="protein sequence ID" value="KAK7020965.1"/>
    <property type="molecule type" value="Genomic_DNA"/>
</dbReference>
<dbReference type="AlphaFoldDB" id="A0AAW0B5X7"/>